<dbReference type="EMBL" id="CAAALY010271282">
    <property type="protein sequence ID" value="VEL41841.1"/>
    <property type="molecule type" value="Genomic_DNA"/>
</dbReference>
<evidence type="ECO:0000313" key="3">
    <source>
        <dbReference type="Proteomes" id="UP000784294"/>
    </source>
</evidence>
<feature type="compositionally biased region" description="Low complexity" evidence="1">
    <location>
        <begin position="365"/>
        <end position="383"/>
    </location>
</feature>
<reference evidence="2" key="1">
    <citation type="submission" date="2018-11" db="EMBL/GenBank/DDBJ databases">
        <authorList>
            <consortium name="Pathogen Informatics"/>
        </authorList>
    </citation>
    <scope>NUCLEOTIDE SEQUENCE</scope>
</reference>
<name>A0A3S5FH25_9PLAT</name>
<evidence type="ECO:0000313" key="2">
    <source>
        <dbReference type="EMBL" id="VEL41841.1"/>
    </source>
</evidence>
<dbReference type="Proteomes" id="UP000784294">
    <property type="component" value="Unassembled WGS sequence"/>
</dbReference>
<sequence>MFSILIIPPTQSVCPWDPETASPNDLSHQLHKVSSLNDSSGQHRQLRHRRHSVINQVSELCDSLCPHQSDGEEAVGFSVERGVDDKSVPRRPAFSINSHSDQQSSLGPGRPSCGPSHPCKPHTTQMGVPHAQSCSQHPPQLQLKQYLLDDASQTRSHSFPRVPHQHSLSHSQPHHMVQEQDHNHTHVPQHRSDGPMASSYPGSDFHLHIESTEGGISSERQDFSLTSFSGATNLPSVSTSVSSPPLTTGGISVKSASGYLSNTNSAQSLGFYEAKPNSSIGLRGFHIVPEDFCETVSPVYSPLHYACTLPASDSDLSQPAYSHPTRQQQSTAPTLPMQVPPPSSSAVRPSQSKSLHPRQHHHHPQQQQSGGSHSSNSSTTSSGGSNGSGVLGHLLGTTTSQLSSSAGRLQSNNNGHSAGYIMSSCNSTSSGLGEGSNGVGEITVSGHGSCRDGTTGCSNVSGTGGAGRQFLCGFPEDTSRKREQRLLKNRFVKLPLCCTPFYYSFRYIILFPL</sequence>
<proteinExistence type="predicted"/>
<organism evidence="2 3">
    <name type="scientific">Protopolystoma xenopodis</name>
    <dbReference type="NCBI Taxonomy" id="117903"/>
    <lineage>
        <taxon>Eukaryota</taxon>
        <taxon>Metazoa</taxon>
        <taxon>Spiralia</taxon>
        <taxon>Lophotrochozoa</taxon>
        <taxon>Platyhelminthes</taxon>
        <taxon>Monogenea</taxon>
        <taxon>Polyopisthocotylea</taxon>
        <taxon>Polystomatidea</taxon>
        <taxon>Polystomatidae</taxon>
        <taxon>Protopolystoma</taxon>
    </lineage>
</organism>
<keyword evidence="3" id="KW-1185">Reference proteome</keyword>
<feature type="compositionally biased region" description="Low complexity" evidence="1">
    <location>
        <begin position="344"/>
        <end position="354"/>
    </location>
</feature>
<feature type="region of interest" description="Disordered" evidence="1">
    <location>
        <begin position="154"/>
        <end position="178"/>
    </location>
</feature>
<feature type="region of interest" description="Disordered" evidence="1">
    <location>
        <begin position="82"/>
        <end position="137"/>
    </location>
</feature>
<feature type="region of interest" description="Disordered" evidence="1">
    <location>
        <begin position="316"/>
        <end position="395"/>
    </location>
</feature>
<feature type="compositionally biased region" description="Basic residues" evidence="1">
    <location>
        <begin position="355"/>
        <end position="364"/>
    </location>
</feature>
<feature type="compositionally biased region" description="Polar residues" evidence="1">
    <location>
        <begin position="95"/>
        <end position="106"/>
    </location>
</feature>
<dbReference type="AlphaFoldDB" id="A0A3S5FH25"/>
<gene>
    <name evidence="2" type="ORF">PXEA_LOCUS35281</name>
</gene>
<feature type="compositionally biased region" description="Polar residues" evidence="1">
    <location>
        <begin position="122"/>
        <end position="137"/>
    </location>
</feature>
<comment type="caution">
    <text evidence="2">The sequence shown here is derived from an EMBL/GenBank/DDBJ whole genome shotgun (WGS) entry which is preliminary data.</text>
</comment>
<evidence type="ECO:0000256" key="1">
    <source>
        <dbReference type="SAM" id="MobiDB-lite"/>
    </source>
</evidence>
<feature type="compositionally biased region" description="Polar residues" evidence="1">
    <location>
        <begin position="316"/>
        <end position="333"/>
    </location>
</feature>
<protein>
    <submittedName>
        <fullName evidence="2">Uncharacterized protein</fullName>
    </submittedName>
</protein>
<feature type="compositionally biased region" description="Low complexity" evidence="1">
    <location>
        <begin position="165"/>
        <end position="175"/>
    </location>
</feature>
<accession>A0A3S5FH25</accession>